<accession>A0AAC8Q5W2</accession>
<dbReference type="AlphaFoldDB" id="A0AAC8Q5W2"/>
<proteinExistence type="predicted"/>
<reference evidence="1 2" key="1">
    <citation type="submission" date="2015-05" db="EMBL/GenBank/DDBJ databases">
        <title>Genome assembly of Archangium gephyra DSM 2261.</title>
        <authorList>
            <person name="Sharma G."/>
            <person name="Subramanian S."/>
        </authorList>
    </citation>
    <scope>NUCLEOTIDE SEQUENCE [LARGE SCALE GENOMIC DNA]</scope>
    <source>
        <strain evidence="1 2">DSM 2261</strain>
    </source>
</reference>
<evidence type="ECO:0000313" key="1">
    <source>
        <dbReference type="EMBL" id="AKJ01616.1"/>
    </source>
</evidence>
<organism evidence="1 2">
    <name type="scientific">Archangium gephyra</name>
    <dbReference type="NCBI Taxonomy" id="48"/>
    <lineage>
        <taxon>Bacteria</taxon>
        <taxon>Pseudomonadati</taxon>
        <taxon>Myxococcota</taxon>
        <taxon>Myxococcia</taxon>
        <taxon>Myxococcales</taxon>
        <taxon>Cystobacterineae</taxon>
        <taxon>Archangiaceae</taxon>
        <taxon>Archangium</taxon>
    </lineage>
</organism>
<name>A0AAC8Q5W2_9BACT</name>
<dbReference type="EMBL" id="CP011509">
    <property type="protein sequence ID" value="AKJ01616.1"/>
    <property type="molecule type" value="Genomic_DNA"/>
</dbReference>
<protein>
    <submittedName>
        <fullName evidence="1">Uncharacterized protein</fullName>
    </submittedName>
</protein>
<evidence type="ECO:0000313" key="2">
    <source>
        <dbReference type="Proteomes" id="UP000035579"/>
    </source>
</evidence>
<gene>
    <name evidence="1" type="ORF">AA314_03242</name>
</gene>
<dbReference type="Proteomes" id="UP000035579">
    <property type="component" value="Chromosome"/>
</dbReference>
<dbReference type="KEGG" id="age:AA314_03242"/>
<sequence length="140" mass="15007">MLLVLFALPALAHSNKDSRCTTSDIAGVYGFKGEGFIVAEGVGFPVGPLTTVGTITFNKDGTWRVKQDVSASGTLHRNVVFAGTYALNPDCTFSLFEPTVSNSAIDIGIFIADGKEFVLMPNLEGYAITFAGKRIFKARH</sequence>